<dbReference type="PANTHER" id="PTHR21198">
    <property type="entry name" value="GLUTAMATE RACEMASE"/>
    <property type="match status" value="1"/>
</dbReference>
<dbReference type="PANTHER" id="PTHR21198:SF3">
    <property type="entry name" value="GLUTAMATE RACEMASE"/>
    <property type="match status" value="1"/>
</dbReference>
<accession>S2DYY5</accession>
<evidence type="ECO:0000256" key="1">
    <source>
        <dbReference type="ARBA" id="ARBA00023235"/>
    </source>
</evidence>
<sequence>MVRIVVFDSGLGSLSVIKQIQKQFKCSIIYFADSKNYPYGKKSIKLLNEITLQTIMTLQNSFKPNLIIVGSNTLSLTLNSRPRNIISVLPPISEAKKITKSKTIAILATESIVKSKLLEKYLDLFNTNGLKIFKINASALVELVESGKFYSNPESCKTIIEKTLSSMLIKNNIDVVILSSTHLPFLLKFLKDVFPTVTFLDPSILLAKKLKRKYSNQSKKRNCLQIFTSGNIKLLENKLEHLGIKNKISKLT</sequence>
<evidence type="ECO:0000313" key="2">
    <source>
        <dbReference type="EMBL" id="EPA04380.1"/>
    </source>
</evidence>
<dbReference type="Proteomes" id="UP000014065">
    <property type="component" value="Unassembled WGS sequence"/>
</dbReference>
<keyword evidence="1" id="KW-0413">Isomerase</keyword>
<proteinExistence type="predicted"/>
<dbReference type="Gene3D" id="3.40.50.1860">
    <property type="match status" value="2"/>
</dbReference>
<evidence type="ECO:0000313" key="3">
    <source>
        <dbReference type="Proteomes" id="UP000014065"/>
    </source>
</evidence>
<dbReference type="EMBL" id="AHJG01000312">
    <property type="protein sequence ID" value="EPA04380.1"/>
    <property type="molecule type" value="Genomic_DNA"/>
</dbReference>
<dbReference type="AlphaFoldDB" id="S2DYY5"/>
<dbReference type="SUPFAM" id="SSF53681">
    <property type="entry name" value="Aspartate/glutamate racemase"/>
    <property type="match status" value="2"/>
</dbReference>
<dbReference type="OrthoDB" id="6363at2157"/>
<dbReference type="GO" id="GO:0016855">
    <property type="term" value="F:racemase and epimerase activity, acting on amino acids and derivatives"/>
    <property type="evidence" value="ECO:0007669"/>
    <property type="project" value="InterPro"/>
</dbReference>
<dbReference type="RefSeq" id="WP_010195357.1">
    <property type="nucleotide sequence ID" value="NZ_AHJG01000312.1"/>
</dbReference>
<comment type="caution">
    <text evidence="2">The sequence shown here is derived from an EMBL/GenBank/DDBJ whole genome shotgun (WGS) entry which is preliminary data.</text>
</comment>
<protein>
    <submittedName>
        <fullName evidence="2">Putative glutamate racemase</fullName>
    </submittedName>
</protein>
<organism evidence="2 3">
    <name type="scientific">Candidatus Nitrosarchaeum limnium BG20</name>
    <dbReference type="NCBI Taxonomy" id="859192"/>
    <lineage>
        <taxon>Archaea</taxon>
        <taxon>Nitrososphaerota</taxon>
        <taxon>Nitrososphaeria</taxon>
        <taxon>Nitrosopumilales</taxon>
        <taxon>Nitrosopumilaceae</taxon>
        <taxon>Nitrosarchaeum</taxon>
    </lineage>
</organism>
<gene>
    <name evidence="2" type="ORF">BG20_I2473</name>
</gene>
<name>S2DYY5_9ARCH</name>
<keyword evidence="3" id="KW-1185">Reference proteome</keyword>
<dbReference type="InterPro" id="IPR001920">
    <property type="entry name" value="Asp/Glu_race"/>
</dbReference>
<reference evidence="2 3" key="1">
    <citation type="journal article" date="2012" name="J. Bacteriol.">
        <title>Genome Sequence of "Candidatus Nitrosoarchaeum limnia" BG20, a Low-Salinity Ammonia-Oxidizing Archaeon from the San Francisco Bay Estuary.</title>
        <authorList>
            <person name="Mosier A.C."/>
            <person name="Allen E.E."/>
            <person name="Kim M."/>
            <person name="Ferriera S."/>
            <person name="Francis C.A."/>
        </authorList>
    </citation>
    <scope>NUCLEOTIDE SEQUENCE [LARGE SCALE GENOMIC DNA]</scope>
    <source>
        <strain evidence="2 3">BG20</strain>
    </source>
</reference>